<evidence type="ECO:0000313" key="25">
    <source>
        <dbReference type="Proteomes" id="UP000510660"/>
    </source>
</evidence>
<reference evidence="9 16" key="2">
    <citation type="submission" date="2016-05" db="EMBL/GenBank/DDBJ databases">
        <authorList>
            <person name="Johnson T.J."/>
            <person name="Youmans B.P."/>
            <person name="Case K.A."/>
        </authorList>
    </citation>
    <scope>NUCLEOTIDE SEQUENCE [LARGE SCALE GENOMIC DNA]</scope>
    <source>
        <strain evidence="9 16">UMNLC6</strain>
    </source>
</reference>
<dbReference type="EMBL" id="CP047415">
    <property type="protein sequence ID" value="QLL74485.1"/>
    <property type="molecule type" value="Genomic_DNA"/>
</dbReference>
<reference evidence="6" key="12">
    <citation type="submission" date="2023-05" db="EMBL/GenBank/DDBJ databases">
        <title>Cataloging the Phylogenetic Diversity of Human Bladder Bacteria.</title>
        <authorList>
            <person name="Du J."/>
        </authorList>
    </citation>
    <scope>NUCLEOTIDE SEQUENCE</scope>
    <source>
        <strain evidence="6">UMB9226</strain>
    </source>
</reference>
<dbReference type="Proteomes" id="UP000235119">
    <property type="component" value="Unassembled WGS sequence"/>
</dbReference>
<dbReference type="EMBL" id="VUAV01000042">
    <property type="protein sequence ID" value="KAA8812218.1"/>
    <property type="molecule type" value="Genomic_DNA"/>
</dbReference>
<accession>A0A6P1TY15</accession>
<evidence type="ECO:0000313" key="6">
    <source>
        <dbReference type="EMBL" id="MDK6501732.1"/>
    </source>
</evidence>
<dbReference type="Proteomes" id="UP000464915">
    <property type="component" value="Chromosome"/>
</dbReference>
<dbReference type="EMBL" id="CP047142">
    <property type="protein sequence ID" value="QHQ68464.1"/>
    <property type="molecule type" value="Genomic_DNA"/>
</dbReference>
<evidence type="ECO:0000313" key="17">
    <source>
        <dbReference type="Proteomes" id="UP000231914"/>
    </source>
</evidence>
<dbReference type="EMBL" id="MKXG01000012">
    <property type="protein sequence ID" value="PJZ17625.1"/>
    <property type="molecule type" value="Genomic_DNA"/>
</dbReference>
<dbReference type="PATRIC" id="fig|47770.28.peg.1854"/>
<evidence type="ECO:0000313" key="1">
    <source>
        <dbReference type="EMBL" id="KAA8799394.1"/>
    </source>
</evidence>
<dbReference type="Proteomes" id="UP000430323">
    <property type="component" value="Unassembled WGS sequence"/>
</dbReference>
<proteinExistence type="predicted"/>
<dbReference type="Proteomes" id="UP000231914">
    <property type="component" value="Unassembled WGS sequence"/>
</dbReference>
<evidence type="ECO:0000313" key="21">
    <source>
        <dbReference type="Proteomes" id="UP000324504"/>
    </source>
</evidence>
<reference evidence="4 15" key="1">
    <citation type="journal article" date="2016" name="Microbiology (Mosc.)">
        <title>Comparison of Lactobacillus crispatus isolates from Lactobacillus-dominated vaginal microbiomes with isolates from microbiomes containing bacterial vaginosis-associated bacteria.</title>
        <authorList>
            <person name="Abdelmaksoud A.A."/>
            <person name="Koparde V.N."/>
            <person name="Sheth N.U."/>
            <person name="Serrano M.G."/>
            <person name="Glascock A.L."/>
            <person name="Fettweis J.M."/>
            <person name="Strauss Iii J.F."/>
            <person name="Buck G.A."/>
            <person name="Jefferson K.K."/>
        </authorList>
    </citation>
    <scope>NUCLEOTIDE SEQUENCE [LARGE SCALE GENOMIC DNA]</scope>
    <source>
        <strain evidence="4 15">VMC3</strain>
    </source>
</reference>
<evidence type="ECO:0000313" key="8">
    <source>
        <dbReference type="EMBL" id="MYN53104.1"/>
    </source>
</evidence>
<evidence type="ECO:0000313" key="5">
    <source>
        <dbReference type="EMBL" id="MBI1707511.1"/>
    </source>
</evidence>
<dbReference type="Proteomes" id="UP000295195">
    <property type="component" value="Unassembled WGS sequence"/>
</dbReference>
<dbReference type="RefSeq" id="WP_005722686.1">
    <property type="nucleotide sequence ID" value="NZ_AP025162.1"/>
</dbReference>
<dbReference type="EMBL" id="JAVTXN010000001">
    <property type="protein sequence ID" value="MDT9608580.1"/>
    <property type="molecule type" value="Genomic_DNA"/>
</dbReference>
<dbReference type="Proteomes" id="UP001194414">
    <property type="component" value="Unassembled WGS sequence"/>
</dbReference>
<dbReference type="Proteomes" id="UP001253287">
    <property type="component" value="Unassembled WGS sequence"/>
</dbReference>
<dbReference type="EMBL" id="JASOGN010000001">
    <property type="protein sequence ID" value="MDK6501732.1"/>
    <property type="molecule type" value="Genomic_DNA"/>
</dbReference>
<evidence type="ECO:0000313" key="3">
    <source>
        <dbReference type="EMBL" id="KAB1978434.1"/>
    </source>
</evidence>
<dbReference type="EMBL" id="VUAO01000003">
    <property type="protein sequence ID" value="KAA8799394.1"/>
    <property type="molecule type" value="Genomic_DNA"/>
</dbReference>
<reference evidence="11 18" key="5">
    <citation type="submission" date="2017-12" db="EMBL/GenBank/DDBJ databases">
        <title>Phylogenetic diversity of female urinary microbiome.</title>
        <authorList>
            <person name="Thomas-White K."/>
            <person name="Wolfe A.J."/>
        </authorList>
    </citation>
    <scope>NUCLEOTIDE SEQUENCE [LARGE SCALE GENOMIC DNA]</scope>
    <source>
        <strain evidence="11 18">UMB0085</strain>
    </source>
</reference>
<reference evidence="13 25" key="9">
    <citation type="submission" date="2020-01" db="EMBL/GenBank/DDBJ databases">
        <title>Complete and circular genome sequences of six lactobacillus isolates from horses.</title>
        <authorList>
            <person name="Hassan H.M."/>
        </authorList>
    </citation>
    <scope>NUCLEOTIDE SEQUENCE [LARGE SCALE GENOMIC DNA]</scope>
    <source>
        <strain evidence="13 25">1D</strain>
    </source>
</reference>
<evidence type="ECO:0000313" key="22">
    <source>
        <dbReference type="Proteomes" id="UP000430323"/>
    </source>
</evidence>
<evidence type="ECO:0000313" key="7">
    <source>
        <dbReference type="EMBL" id="MDT9608580.1"/>
    </source>
</evidence>
<evidence type="ECO:0000313" key="10">
    <source>
        <dbReference type="EMBL" id="PJZ17625.1"/>
    </source>
</evidence>
<reference evidence="7" key="13">
    <citation type="submission" date="2023-08" db="EMBL/GenBank/DDBJ databases">
        <title>Lactobacillus from the Female Urinary Tract.</title>
        <authorList>
            <person name="Stegman N."/>
            <person name="Jackson B."/>
            <person name="Steiling M."/>
            <person name="Sedano C."/>
            <person name="Wolfe A."/>
            <person name="Putonti C."/>
        </authorList>
    </citation>
    <scope>NUCLEOTIDE SEQUENCE</scope>
    <source>
        <strain evidence="7">UMB5661</strain>
    </source>
</reference>
<dbReference type="Proteomes" id="UP001230300">
    <property type="component" value="Unassembled WGS sequence"/>
</dbReference>
<dbReference type="Proteomes" id="UP000322051">
    <property type="component" value="Unassembled WGS sequence"/>
</dbReference>
<name>A0A120DND8_9LACO</name>
<dbReference type="EMBL" id="WWFF01000002">
    <property type="protein sequence ID" value="MYN53104.1"/>
    <property type="molecule type" value="Genomic_DNA"/>
</dbReference>
<dbReference type="Proteomes" id="UP000067598">
    <property type="component" value="Unassembled WGS sequence"/>
</dbReference>
<evidence type="ECO:0000313" key="11">
    <source>
        <dbReference type="EMBL" id="PLT10899.1"/>
    </source>
</evidence>
<dbReference type="EMBL" id="LYQW01000048">
    <property type="protein sequence ID" value="OXC20878.1"/>
    <property type="molecule type" value="Genomic_DNA"/>
</dbReference>
<evidence type="ECO:0000313" key="4">
    <source>
        <dbReference type="EMBL" id="KWU04535.1"/>
    </source>
</evidence>
<evidence type="ECO:0000313" key="23">
    <source>
        <dbReference type="Proteomes" id="UP000460132"/>
    </source>
</evidence>
<evidence type="ECO:0000313" key="18">
    <source>
        <dbReference type="Proteomes" id="UP000235119"/>
    </source>
</evidence>
<dbReference type="Proteomes" id="UP000198437">
    <property type="component" value="Unassembled WGS sequence"/>
</dbReference>
<evidence type="ECO:0000313" key="19">
    <source>
        <dbReference type="Proteomes" id="UP000295195"/>
    </source>
</evidence>
<dbReference type="Proteomes" id="UP000510660">
    <property type="component" value="Chromosome"/>
</dbReference>
<reference evidence="20 21" key="6">
    <citation type="submission" date="2019-09" db="EMBL/GenBank/DDBJ databases">
        <title>Comparative analysis of L. crispatus genomes revealed niche specific adaptation to different host and body sites.</title>
        <authorList>
            <person name="Pan M."/>
            <person name="Hidalgo-Cantabrana C."/>
            <person name="Barrangou R."/>
        </authorList>
    </citation>
    <scope>NUCLEOTIDE SEQUENCE [LARGE SCALE GENOMIC DNA]</scope>
    <source>
        <strain evidence="2 21">NCK2488</strain>
        <strain evidence="1 20">NCK973</strain>
    </source>
</reference>
<dbReference type="Proteomes" id="UP000460132">
    <property type="component" value="Unassembled WGS sequence"/>
</dbReference>
<gene>
    <name evidence="4" type="ORF">AEL95_01460</name>
    <name evidence="9" type="ORF">AYP82_03385</name>
    <name evidence="10" type="ORF">BHU41_05800</name>
    <name evidence="14" type="ORF">CEE75_03570</name>
    <name evidence="11" type="ORF">CYJ79_07915</name>
    <name evidence="1" type="ORF">F1C02_01970</name>
    <name evidence="2" type="ORF">F1C09_07300</name>
    <name evidence="3" type="ORF">F8251_00195</name>
    <name evidence="12" type="ORF">GSR61_07785</name>
    <name evidence="8" type="ORF">GTK63_01965</name>
    <name evidence="13" type="ORF">GTO85_09020</name>
    <name evidence="5" type="ORF">HYQ56_0490</name>
    <name evidence="6" type="ORF">QP235_00625</name>
    <name evidence="7" type="ORF">RON39_00255</name>
</gene>
<evidence type="ECO:0000313" key="16">
    <source>
        <dbReference type="Proteomes" id="UP000198437"/>
    </source>
</evidence>
<reference evidence="5" key="11">
    <citation type="submission" date="2020-07" db="EMBL/GenBank/DDBJ databases">
        <title>Comparative genomics analyses of Lactobacillus crispatus isolated from different ecological niches.</title>
        <authorList>
            <person name="Mancino W."/>
            <person name="Mancabelli L."/>
            <person name="Lugli G.A."/>
            <person name="Milani C."/>
            <person name="Viappiani A."/>
            <person name="Anzalone R."/>
            <person name="Longhi G."/>
            <person name="Ventura M."/>
            <person name="Turroni F."/>
        </authorList>
    </citation>
    <scope>NUCLEOTIDE SEQUENCE</scope>
    <source>
        <strain evidence="5">LB65</strain>
    </source>
</reference>
<reference evidence="8 23" key="10">
    <citation type="submission" date="2020-01" db="EMBL/GenBank/DDBJ databases">
        <title>Vaginal microbiome of pregnant Indian women: Insights into the genome of dominants Lactobacillus species.</title>
        <authorList>
            <person name="Das B."/>
            <person name="Mehta O."/>
            <person name="Ghosh T.S."/>
            <person name="Kothidar A."/>
            <person name="Gowtham M.R."/>
            <person name="Mitra R."/>
            <person name="Kshetrapal P."/>
            <person name="Wadhwa N."/>
            <person name="Thiruvengadam R."/>
            <person name="Nair G.B."/>
            <person name="Bhatnagar S."/>
            <person name="Pore S."/>
        </authorList>
    </citation>
    <scope>NUCLEOTIDE SEQUENCE [LARGE SCALE GENOMIC DNA]</scope>
    <source>
        <strain evidence="8 23">Indica2</strain>
    </source>
</reference>
<protein>
    <submittedName>
        <fullName evidence="4">Uncharacterized protein</fullName>
    </submittedName>
</protein>
<evidence type="ECO:0000313" key="2">
    <source>
        <dbReference type="EMBL" id="KAA8812218.1"/>
    </source>
</evidence>
<dbReference type="EMBL" id="PKIW01000038">
    <property type="protein sequence ID" value="PLT10899.1"/>
    <property type="molecule type" value="Genomic_DNA"/>
</dbReference>
<dbReference type="EMBL" id="LJGP01000007">
    <property type="protein sequence ID" value="KWU04535.1"/>
    <property type="molecule type" value="Genomic_DNA"/>
</dbReference>
<dbReference type="AlphaFoldDB" id="A0A120DND8"/>
<evidence type="ECO:0000313" key="14">
    <source>
        <dbReference type="EMBL" id="TDN32718.1"/>
    </source>
</evidence>
<evidence type="ECO:0000313" key="9">
    <source>
        <dbReference type="EMBL" id="OXC20878.1"/>
    </source>
</evidence>
<reference evidence="10 17" key="3">
    <citation type="submission" date="2016-10" db="EMBL/GenBank/DDBJ databases">
        <title>WGS of isloates from the oral cavity of healthy individuals.</title>
        <authorList>
            <person name="Sharma S."/>
            <person name="Pal V.K."/>
            <person name="Patil P.B."/>
            <person name="Korpole S."/>
            <person name="Grover V."/>
        </authorList>
    </citation>
    <scope>NUCLEOTIDE SEQUENCE [LARGE SCALE GENOMIC DNA]</scope>
    <source>
        <strain evidence="10 17">DISK12</strain>
    </source>
</reference>
<organism evidence="4 15">
    <name type="scientific">Lactobacillus crispatus</name>
    <dbReference type="NCBI Taxonomy" id="47770"/>
    <lineage>
        <taxon>Bacteria</taxon>
        <taxon>Bacillati</taxon>
        <taxon>Bacillota</taxon>
        <taxon>Bacilli</taxon>
        <taxon>Lactobacillales</taxon>
        <taxon>Lactobacillaceae</taxon>
        <taxon>Lactobacillus</taxon>
    </lineage>
</organism>
<dbReference type="EMBL" id="JACCPP010000009">
    <property type="protein sequence ID" value="MBI1707511.1"/>
    <property type="molecule type" value="Genomic_DNA"/>
</dbReference>
<dbReference type="EMBL" id="NKLP01000060">
    <property type="protein sequence ID" value="TDN32718.1"/>
    <property type="molecule type" value="Genomic_DNA"/>
</dbReference>
<reference evidence="12 24" key="8">
    <citation type="submission" date="2019-12" db="EMBL/GenBank/DDBJ databases">
        <title>Complete Genome Sequences of Lactobacillus strains, C25 and P38, Isolated from Chicken Cecum.</title>
        <authorList>
            <person name="Hassan H.M."/>
            <person name="Mendoza M."/>
            <person name="Rezvani M."/>
            <person name="Koci M.D."/>
            <person name="Dickey A.N."/>
            <person name="Scholl E.H."/>
        </authorList>
    </citation>
    <scope>NUCLEOTIDE SEQUENCE [LARGE SCALE GENOMIC DNA]</scope>
    <source>
        <strain evidence="12 24">C25</strain>
    </source>
</reference>
<evidence type="ECO:0000313" key="24">
    <source>
        <dbReference type="Proteomes" id="UP000464915"/>
    </source>
</evidence>
<accession>A0A120DND8</accession>
<dbReference type="GeneID" id="89223810"/>
<evidence type="ECO:0000313" key="15">
    <source>
        <dbReference type="Proteomes" id="UP000067598"/>
    </source>
</evidence>
<evidence type="ECO:0000313" key="12">
    <source>
        <dbReference type="EMBL" id="QHQ68464.1"/>
    </source>
</evidence>
<dbReference type="EMBL" id="WBOB01000001">
    <property type="protein sequence ID" value="KAB1978434.1"/>
    <property type="molecule type" value="Genomic_DNA"/>
</dbReference>
<evidence type="ECO:0000313" key="20">
    <source>
        <dbReference type="Proteomes" id="UP000322051"/>
    </source>
</evidence>
<evidence type="ECO:0000313" key="13">
    <source>
        <dbReference type="EMBL" id="QLL74485.1"/>
    </source>
</evidence>
<dbReference type="OMA" id="FGLQIRE"/>
<reference evidence="14 19" key="4">
    <citation type="submission" date="2017-06" db="EMBL/GenBank/DDBJ databases">
        <authorList>
            <person name="Swanenburg J."/>
            <person name="Kort R."/>
        </authorList>
    </citation>
    <scope>NUCLEOTIDE SEQUENCE [LARGE SCALE GENOMIC DNA]</scope>
    <source>
        <strain evidence="14 19">RL05</strain>
    </source>
</reference>
<dbReference type="Proteomes" id="UP000324504">
    <property type="component" value="Unassembled WGS sequence"/>
</dbReference>
<reference evidence="3 22" key="7">
    <citation type="submission" date="2019-09" db="EMBL/GenBank/DDBJ databases">
        <title>Investigation of probiotic properties of different lactic acid bacteria.</title>
        <authorList>
            <person name="Jaomanjaka F."/>
            <person name="Blanc P."/>
        </authorList>
    </citation>
    <scope>NUCLEOTIDE SEQUENCE [LARGE SCALE GENOMIC DNA]</scope>
    <source>
        <strain evidence="3 22">BIO6272</strain>
    </source>
</reference>
<sequence>MRLTDLLQLIDDLNLNTKFYLKHDDKLLKWGKLTIAEGKCLLLPGQTAMTKQKLIKLVGRMRGRGIPLLMVIDQKEYSIFGLQIREDTGQAILM</sequence>